<dbReference type="GO" id="GO:0008718">
    <property type="term" value="F:D-amino-acid dehydrogenase activity"/>
    <property type="evidence" value="ECO:0007669"/>
    <property type="project" value="TreeGrafter"/>
</dbReference>
<sequence length="351" mass="38841">MKWMGKADSPLNMRLRMSLQQWRWLLQFLRACNNQTNKMNGDHILRLSLLSRQVMQAWRDEDNLADFHWRRSGKLIIHRREYDFNKAAKGIDPQYQQALNAEACLQLEPALKHISPSLQGGIYSPGDETADCHQFCLALLDKLNASSDFSLLTQCEVRRLNKRGGRISSLETSQGTLTGDEYVVAAGNGSSSLLGHLGVRVPLCALKGYSLTLPYPEKAGIAPDISVTDYGHKIVYARLGQQLRIAAMVDIGYDGDELRECRIQALKNIVARSFPELEGLDEAEVWTGMRPSTPAGPPMLGRAGYPNLWMNLGQGSLGFTLAAGSAVVLGALIDNQMPDISLEGLTWKQTA</sequence>
<dbReference type="Proteomes" id="UP000254020">
    <property type="component" value="Unassembled WGS sequence"/>
</dbReference>
<comment type="similarity">
    <text evidence="1">Belongs to the DadA oxidoreductase family.</text>
</comment>
<gene>
    <name evidence="4" type="primary">soxB_2</name>
    <name evidence="4" type="ORF">NCTC9504_02888</name>
</gene>
<evidence type="ECO:0000313" key="5">
    <source>
        <dbReference type="Proteomes" id="UP000254020"/>
    </source>
</evidence>
<protein>
    <submittedName>
        <fullName evidence="4">D-amino acid dehydrogenase small subunit</fullName>
        <ecNumber evidence="4">1.5.3.1</ecNumber>
    </submittedName>
</protein>
<dbReference type="PANTHER" id="PTHR13847">
    <property type="entry name" value="SARCOSINE DEHYDROGENASE-RELATED"/>
    <property type="match status" value="1"/>
</dbReference>
<dbReference type="SUPFAM" id="SSF54373">
    <property type="entry name" value="FAD-linked reductases, C-terminal domain"/>
    <property type="match status" value="1"/>
</dbReference>
<proteinExistence type="inferred from homology"/>
<dbReference type="GO" id="GO:0005737">
    <property type="term" value="C:cytoplasm"/>
    <property type="evidence" value="ECO:0007669"/>
    <property type="project" value="TreeGrafter"/>
</dbReference>
<accession>A0A377ZFP9</accession>
<dbReference type="PANTHER" id="PTHR13847:SF280">
    <property type="entry name" value="D-AMINO ACID DEHYDROGENASE"/>
    <property type="match status" value="1"/>
</dbReference>
<dbReference type="InterPro" id="IPR006076">
    <property type="entry name" value="FAD-dep_OxRdtase"/>
</dbReference>
<dbReference type="EC" id="1.5.3.1" evidence="4"/>
<evidence type="ECO:0000256" key="2">
    <source>
        <dbReference type="ARBA" id="ARBA00023002"/>
    </source>
</evidence>
<dbReference type="Pfam" id="PF01266">
    <property type="entry name" value="DAO"/>
    <property type="match status" value="1"/>
</dbReference>
<keyword evidence="2 4" id="KW-0560">Oxidoreductase</keyword>
<evidence type="ECO:0000313" key="4">
    <source>
        <dbReference type="EMBL" id="STU69850.1"/>
    </source>
</evidence>
<dbReference type="InterPro" id="IPR036188">
    <property type="entry name" value="FAD/NAD-bd_sf"/>
</dbReference>
<evidence type="ECO:0000256" key="1">
    <source>
        <dbReference type="ARBA" id="ARBA00009410"/>
    </source>
</evidence>
<dbReference type="GO" id="GO:0008115">
    <property type="term" value="F:sarcosine oxidase activity"/>
    <property type="evidence" value="ECO:0007669"/>
    <property type="project" value="UniProtKB-EC"/>
</dbReference>
<name>A0A377ZFP9_KLEPN</name>
<dbReference type="EMBL" id="UGMA01000005">
    <property type="protein sequence ID" value="STU69850.1"/>
    <property type="molecule type" value="Genomic_DNA"/>
</dbReference>
<organism evidence="4 5">
    <name type="scientific">Klebsiella pneumoniae subsp. pneumoniae</name>
    <dbReference type="NCBI Taxonomy" id="72407"/>
    <lineage>
        <taxon>Bacteria</taxon>
        <taxon>Pseudomonadati</taxon>
        <taxon>Pseudomonadota</taxon>
        <taxon>Gammaproteobacteria</taxon>
        <taxon>Enterobacterales</taxon>
        <taxon>Enterobacteriaceae</taxon>
        <taxon>Klebsiella/Raoultella group</taxon>
        <taxon>Klebsiella</taxon>
        <taxon>Klebsiella pneumoniae complex</taxon>
    </lineage>
</organism>
<feature type="domain" description="FAD dependent oxidoreductase" evidence="3">
    <location>
        <begin position="43"/>
        <end position="330"/>
    </location>
</feature>
<dbReference type="Gene3D" id="3.30.9.10">
    <property type="entry name" value="D-Amino Acid Oxidase, subunit A, domain 2"/>
    <property type="match status" value="1"/>
</dbReference>
<evidence type="ECO:0000259" key="3">
    <source>
        <dbReference type="Pfam" id="PF01266"/>
    </source>
</evidence>
<dbReference type="SUPFAM" id="SSF51905">
    <property type="entry name" value="FAD/NAD(P)-binding domain"/>
    <property type="match status" value="1"/>
</dbReference>
<reference evidence="4 5" key="1">
    <citation type="submission" date="2018-06" db="EMBL/GenBank/DDBJ databases">
        <authorList>
            <consortium name="Pathogen Informatics"/>
            <person name="Doyle S."/>
        </authorList>
    </citation>
    <scope>NUCLEOTIDE SEQUENCE [LARGE SCALE GENOMIC DNA]</scope>
    <source>
        <strain evidence="4 5">NCTC9504</strain>
    </source>
</reference>
<dbReference type="GO" id="GO:0055130">
    <property type="term" value="P:D-alanine catabolic process"/>
    <property type="evidence" value="ECO:0007669"/>
    <property type="project" value="TreeGrafter"/>
</dbReference>
<dbReference type="Gene3D" id="3.50.50.60">
    <property type="entry name" value="FAD/NAD(P)-binding domain"/>
    <property type="match status" value="1"/>
</dbReference>
<dbReference type="AlphaFoldDB" id="A0A377ZFP9"/>
<dbReference type="GO" id="GO:0005886">
    <property type="term" value="C:plasma membrane"/>
    <property type="evidence" value="ECO:0007669"/>
    <property type="project" value="TreeGrafter"/>
</dbReference>